<dbReference type="GO" id="GO:0015679">
    <property type="term" value="P:plasma membrane copper ion transport"/>
    <property type="evidence" value="ECO:0007669"/>
    <property type="project" value="TreeGrafter"/>
</dbReference>
<keyword evidence="3" id="KW-1133">Transmembrane helix</keyword>
<dbReference type="PANTHER" id="PTHR30097">
    <property type="entry name" value="CATION EFFLUX SYSTEM PROTEIN CUSB"/>
    <property type="match status" value="1"/>
</dbReference>
<accession>A0A5C5W0P9</accession>
<keyword evidence="3" id="KW-0472">Membrane</keyword>
<evidence type="ECO:0000256" key="3">
    <source>
        <dbReference type="SAM" id="Phobius"/>
    </source>
</evidence>
<dbReference type="InterPro" id="IPR051909">
    <property type="entry name" value="MFP_Cation_Efflux"/>
</dbReference>
<keyword evidence="5" id="KW-1185">Reference proteome</keyword>
<gene>
    <name evidence="4" type="ORF">Pla111_23030</name>
</gene>
<name>A0A5C5W0P9_9BACT</name>
<evidence type="ECO:0000313" key="4">
    <source>
        <dbReference type="EMBL" id="TWT43352.1"/>
    </source>
</evidence>
<proteinExistence type="predicted"/>
<organism evidence="4 5">
    <name type="scientific">Botrimarina hoheduenensis</name>
    <dbReference type="NCBI Taxonomy" id="2528000"/>
    <lineage>
        <taxon>Bacteria</taxon>
        <taxon>Pseudomonadati</taxon>
        <taxon>Planctomycetota</taxon>
        <taxon>Planctomycetia</taxon>
        <taxon>Pirellulales</taxon>
        <taxon>Lacipirellulaceae</taxon>
        <taxon>Botrimarina</taxon>
    </lineage>
</organism>
<dbReference type="AlphaFoldDB" id="A0A5C5W0P9"/>
<reference evidence="4 5" key="1">
    <citation type="submission" date="2019-02" db="EMBL/GenBank/DDBJ databases">
        <title>Deep-cultivation of Planctomycetes and their phenomic and genomic characterization uncovers novel biology.</title>
        <authorList>
            <person name="Wiegand S."/>
            <person name="Jogler M."/>
            <person name="Boedeker C."/>
            <person name="Pinto D."/>
            <person name="Vollmers J."/>
            <person name="Rivas-Marin E."/>
            <person name="Kohn T."/>
            <person name="Peeters S.H."/>
            <person name="Heuer A."/>
            <person name="Rast P."/>
            <person name="Oberbeckmann S."/>
            <person name="Bunk B."/>
            <person name="Jeske O."/>
            <person name="Meyerdierks A."/>
            <person name="Storesund J.E."/>
            <person name="Kallscheuer N."/>
            <person name="Luecker S."/>
            <person name="Lage O.M."/>
            <person name="Pohl T."/>
            <person name="Merkel B.J."/>
            <person name="Hornburger P."/>
            <person name="Mueller R.-W."/>
            <person name="Bruemmer F."/>
            <person name="Labrenz M."/>
            <person name="Spormann A.M."/>
            <person name="Op Den Camp H."/>
            <person name="Overmann J."/>
            <person name="Amann R."/>
            <person name="Jetten M.S.M."/>
            <person name="Mascher T."/>
            <person name="Medema M.H."/>
            <person name="Devos D.P."/>
            <person name="Kaster A.-K."/>
            <person name="Ovreas L."/>
            <person name="Rohde M."/>
            <person name="Galperin M.Y."/>
            <person name="Jogler C."/>
        </authorList>
    </citation>
    <scope>NUCLEOTIDE SEQUENCE [LARGE SCALE GENOMIC DNA]</scope>
    <source>
        <strain evidence="4 5">Pla111</strain>
    </source>
</reference>
<evidence type="ECO:0000313" key="5">
    <source>
        <dbReference type="Proteomes" id="UP000318995"/>
    </source>
</evidence>
<dbReference type="EMBL" id="SJPH01000004">
    <property type="protein sequence ID" value="TWT43352.1"/>
    <property type="molecule type" value="Genomic_DNA"/>
</dbReference>
<comment type="caution">
    <text evidence="4">The sequence shown here is derived from an EMBL/GenBank/DDBJ whole genome shotgun (WGS) entry which is preliminary data.</text>
</comment>
<feature type="transmembrane region" description="Helical" evidence="3">
    <location>
        <begin position="387"/>
        <end position="407"/>
    </location>
</feature>
<feature type="region of interest" description="Disordered" evidence="2">
    <location>
        <begin position="1"/>
        <end position="22"/>
    </location>
</feature>
<dbReference type="Proteomes" id="UP000318995">
    <property type="component" value="Unassembled WGS sequence"/>
</dbReference>
<evidence type="ECO:0000256" key="1">
    <source>
        <dbReference type="ARBA" id="ARBA00022448"/>
    </source>
</evidence>
<keyword evidence="1" id="KW-0813">Transport</keyword>
<dbReference type="OrthoDB" id="248877at2"/>
<dbReference type="PANTHER" id="PTHR30097:SF4">
    <property type="entry name" value="SLR6042 PROTEIN"/>
    <property type="match status" value="1"/>
</dbReference>
<dbReference type="GO" id="GO:0060003">
    <property type="term" value="P:copper ion export"/>
    <property type="evidence" value="ECO:0007669"/>
    <property type="project" value="TreeGrafter"/>
</dbReference>
<protein>
    <submittedName>
        <fullName evidence="4">Uncharacterized protein</fullName>
    </submittedName>
</protein>
<sequence length="688" mass="73928" precursor="true">MGLLRTNPTSSSPTPSSEPVPAHDLAVWEEFAALIDEVRRRANEHPLADLAGFYREVLAGCLDALGAVSAATWMRTEHNVSMLVQVGGGTPSAAEAAHRQRLIASALEAIPPRCQDSPAESGWGSVPVVEALDEARQHAVVVAIRVPSAPVDPSYPITLIEVLLTAGHQPALYEAAGRLMAEVAEAAAWFEARRHTSGLEQQVHQLTELATLPIDLAGDPRLEPTAMRIASEVRRRLNADRVAVLIASGSTPRVLALSGSDRIDHRGATAVAWNRLAQSTSDTPLDWPNDESTITPELADEFERCRDATHAQRVRIAPLGVGTATSEGGTDRPIGWLIVEDFADALPNATEHRLATIAAVVAPMLQTAQSVSTGPVRRLLERMRGSAVGLLIATGLVIAGGLALALVPVEHTITLEGELSPIMKRGVFSPCDATVVATHVASGERVARGDLLIELSDPQSLVQLQELEGRVETLARQRAAAETLRVSGDRRRADSVERLRLAADEQRLASQLEAAQAQRDLVLSERERLRVISPLEGIVTTWRPAEALAGRPVPRGHQLLTIADDQGAWQIELQAPDDRAGLVRDALARQPASRPLRVAFESAGAEGEASWGVLTTLAPAAAVEVDRFGVERRFVAMIVTPNDPLQPLSTGKAIPGLSVRAQVYCGQRSLAYVALHDAWQLITTWFWL</sequence>
<keyword evidence="3" id="KW-0812">Transmembrane</keyword>
<dbReference type="GO" id="GO:0030313">
    <property type="term" value="C:cell envelope"/>
    <property type="evidence" value="ECO:0007669"/>
    <property type="project" value="TreeGrafter"/>
</dbReference>
<evidence type="ECO:0000256" key="2">
    <source>
        <dbReference type="SAM" id="MobiDB-lite"/>
    </source>
</evidence>
<feature type="compositionally biased region" description="Low complexity" evidence="2">
    <location>
        <begin position="8"/>
        <end position="20"/>
    </location>
</feature>